<dbReference type="RefSeq" id="XP_007803332.1">
    <property type="nucleotide sequence ID" value="XM_007805141.1"/>
</dbReference>
<evidence type="ECO:0000259" key="15">
    <source>
        <dbReference type="Pfam" id="PF01529"/>
    </source>
</evidence>
<feature type="repeat" description="ANK" evidence="12">
    <location>
        <begin position="188"/>
        <end position="220"/>
    </location>
</feature>
<dbReference type="InterPro" id="IPR001594">
    <property type="entry name" value="Palmitoyltrfase_DHHC"/>
</dbReference>
<evidence type="ECO:0000256" key="12">
    <source>
        <dbReference type="PROSITE-ProRule" id="PRU00023"/>
    </source>
</evidence>
<feature type="transmembrane region" description="Helical" evidence="13">
    <location>
        <begin position="302"/>
        <end position="321"/>
    </location>
</feature>
<dbReference type="Proteomes" id="UP000019373">
    <property type="component" value="Unassembled WGS sequence"/>
</dbReference>
<dbReference type="HOGENOM" id="CLU_012510_1_0_1"/>
<evidence type="ECO:0000256" key="10">
    <source>
        <dbReference type="ARBA" id="ARBA00023288"/>
    </source>
</evidence>
<keyword evidence="5" id="KW-0677">Repeat</keyword>
<gene>
    <name evidence="16" type="ORF">EPUS_03318</name>
</gene>
<accession>U1GFZ3</accession>
<evidence type="ECO:0000256" key="7">
    <source>
        <dbReference type="ARBA" id="ARBA00023043"/>
    </source>
</evidence>
<dbReference type="InterPro" id="IPR036770">
    <property type="entry name" value="Ankyrin_rpt-contain_sf"/>
</dbReference>
<dbReference type="PANTHER" id="PTHR24161:SF85">
    <property type="entry name" value="PALMITOYLTRANSFERASE HIP14"/>
    <property type="match status" value="1"/>
</dbReference>
<comment type="similarity">
    <text evidence="3">Belongs to the DHHC palmitoyltransferase family. AKR/ZDHHC17 subfamily.</text>
</comment>
<dbReference type="OrthoDB" id="6781668at2759"/>
<feature type="transmembrane region" description="Helical" evidence="13">
    <location>
        <begin position="361"/>
        <end position="382"/>
    </location>
</feature>
<feature type="repeat" description="ANK" evidence="12">
    <location>
        <begin position="88"/>
        <end position="120"/>
    </location>
</feature>
<name>U1GFZ3_ENDPU</name>
<proteinExistence type="inferred from homology"/>
<dbReference type="OMA" id="FWVGFRY"/>
<keyword evidence="13" id="KW-0012">Acyltransferase</keyword>
<feature type="repeat" description="ANK" evidence="12">
    <location>
        <begin position="122"/>
        <end position="154"/>
    </location>
</feature>
<evidence type="ECO:0000256" key="8">
    <source>
        <dbReference type="ARBA" id="ARBA00023136"/>
    </source>
</evidence>
<keyword evidence="8 13" id="KW-0472">Membrane</keyword>
<evidence type="ECO:0000256" key="3">
    <source>
        <dbReference type="ARBA" id="ARBA00010104"/>
    </source>
</evidence>
<dbReference type="Gene3D" id="1.25.40.20">
    <property type="entry name" value="Ankyrin repeat-containing domain"/>
    <property type="match status" value="1"/>
</dbReference>
<evidence type="ECO:0000256" key="11">
    <source>
        <dbReference type="ARBA" id="ARBA00048048"/>
    </source>
</evidence>
<dbReference type="PROSITE" id="PS50297">
    <property type="entry name" value="ANK_REP_REGION"/>
    <property type="match status" value="2"/>
</dbReference>
<dbReference type="PANTHER" id="PTHR24161">
    <property type="entry name" value="ANK_REP_REGION DOMAIN-CONTAINING PROTEIN-RELATED"/>
    <property type="match status" value="1"/>
</dbReference>
<protein>
    <recommendedName>
        <fullName evidence="13">Palmitoyltransferase</fullName>
        <ecNumber evidence="13">2.3.1.225</ecNumber>
    </recommendedName>
</protein>
<keyword evidence="9" id="KW-0564">Palmitate</keyword>
<dbReference type="EMBL" id="KE721267">
    <property type="protein sequence ID" value="ERF71038.1"/>
    <property type="molecule type" value="Genomic_DNA"/>
</dbReference>
<keyword evidence="6 13" id="KW-1133">Transmembrane helix</keyword>
<comment type="domain">
    <text evidence="13">The DHHC domain is required for palmitoyltransferase activity.</text>
</comment>
<dbReference type="PROSITE" id="PS50088">
    <property type="entry name" value="ANK_REPEAT"/>
    <property type="match status" value="3"/>
</dbReference>
<dbReference type="InterPro" id="IPR002110">
    <property type="entry name" value="Ankyrin_rpt"/>
</dbReference>
<dbReference type="Pfam" id="PF00023">
    <property type="entry name" value="Ank"/>
    <property type="match status" value="1"/>
</dbReference>
<dbReference type="SMART" id="SM00248">
    <property type="entry name" value="ANK"/>
    <property type="match status" value="5"/>
</dbReference>
<feature type="transmembrane region" description="Helical" evidence="13">
    <location>
        <begin position="394"/>
        <end position="415"/>
    </location>
</feature>
<feature type="transmembrane region" description="Helical" evidence="13">
    <location>
        <begin position="547"/>
        <end position="567"/>
    </location>
</feature>
<sequence>MVSTPRATSADAAHTPSTLSSTTGKAAANSSEIGLGDVELSNVQNGSANPPNNPLEYDIMQCARLGETGLIQKMLETGRSHAQYKDAEGITPLHWAAINNQYATCEFLIKAGADVNAKGGESGATPAMWAAQRCHYYVVSLLLRSGTDPLLVDGQGYNILHLATIDGNAFLLVLLLHQEIPVDTTDPQGHTSLMWAAYKGFPACVDLLLRWGANVNATDEKGLNPLHWALVKGSQPCIQKVIEYGVDRFAQTLESKTPATVADEMRSTRMWHRALSECGYDEDGNPKTLPLGLTSLVKDRRVMAKFFFLWPFLSLWVAISILSGMPIYAGLPITVVVSFVLQKFVVYLAQWGPSEYRHIHHTPFLAGVFAGTLFWVGIRWVFSIVPITFTSHPVFNIVFATSYGLTTYYFFTSLLEDPGYVPKLPSRNSQKKAIEELFSLWKFDEDNFCVHCMIRKPLRSKHCRRCGRCVAKYDHHCPWINNCVGTNNLRHFVLYLLSMEIGVIIFIRLVLFYIDLLPTPASNNIQCNILPPNLCSLLLRDPWTITLSLWTSLQLIWITMLLVVQFVQISRNQTTYENMKRHIQYQPQPPIGGVVTAGLVSGSTSLGPEGAGMLGSSNASASAAQRKKEGFLSQWTKLLGLDAFVATASDTSATANGRRRRRGNPYSRGVVTNCSDFWCDSTAPYFGTRKSGAGMAVGEGMLGGQVVDYARLYDVPIRTTGRGGRWWRGGGPGSGRRDGGMRYEAVGDGGGEEDREGV</sequence>
<keyword evidence="4 13" id="KW-0812">Transmembrane</keyword>
<feature type="compositionally biased region" description="Polar residues" evidence="14">
    <location>
        <begin position="15"/>
        <end position="28"/>
    </location>
</feature>
<evidence type="ECO:0000256" key="1">
    <source>
        <dbReference type="ARBA" id="ARBA00002100"/>
    </source>
</evidence>
<comment type="subcellular location">
    <subcellularLocation>
        <location evidence="2">Early endosome membrane</location>
        <topology evidence="2">Multi-pass membrane protein</topology>
    </subcellularLocation>
</comment>
<evidence type="ECO:0000313" key="16">
    <source>
        <dbReference type="EMBL" id="ERF71038.1"/>
    </source>
</evidence>
<keyword evidence="13 16" id="KW-0808">Transferase</keyword>
<dbReference type="GO" id="GO:0019706">
    <property type="term" value="F:protein-cysteine S-palmitoyltransferase activity"/>
    <property type="evidence" value="ECO:0007669"/>
    <property type="project" value="UniProtKB-EC"/>
</dbReference>
<evidence type="ECO:0000313" key="17">
    <source>
        <dbReference type="Proteomes" id="UP000019373"/>
    </source>
</evidence>
<organism evidence="16 17">
    <name type="scientific">Endocarpon pusillum (strain Z07020 / HMAS-L-300199)</name>
    <name type="common">Lichen-forming fungus</name>
    <dbReference type="NCBI Taxonomy" id="1263415"/>
    <lineage>
        <taxon>Eukaryota</taxon>
        <taxon>Fungi</taxon>
        <taxon>Dikarya</taxon>
        <taxon>Ascomycota</taxon>
        <taxon>Pezizomycotina</taxon>
        <taxon>Eurotiomycetes</taxon>
        <taxon>Chaetothyriomycetidae</taxon>
        <taxon>Verrucariales</taxon>
        <taxon>Verrucariaceae</taxon>
        <taxon>Endocarpon</taxon>
    </lineage>
</organism>
<evidence type="ECO:0000256" key="5">
    <source>
        <dbReference type="ARBA" id="ARBA00022737"/>
    </source>
</evidence>
<reference evidence="17" key="1">
    <citation type="journal article" date="2014" name="BMC Genomics">
        <title>Genome characteristics reveal the impact of lichenization on lichen-forming fungus Endocarpon pusillum Hedwig (Verrucariales, Ascomycota).</title>
        <authorList>
            <person name="Wang Y.-Y."/>
            <person name="Liu B."/>
            <person name="Zhang X.-Y."/>
            <person name="Zhou Q.-M."/>
            <person name="Zhang T."/>
            <person name="Li H."/>
            <person name="Yu Y.-F."/>
            <person name="Zhang X.-L."/>
            <person name="Hao X.-Y."/>
            <person name="Wang M."/>
            <person name="Wang L."/>
            <person name="Wei J.-C."/>
        </authorList>
    </citation>
    <scope>NUCLEOTIDE SEQUENCE [LARGE SCALE GENOMIC DNA]</scope>
    <source>
        <strain evidence="17">Z07020 / HMAS-L-300199</strain>
    </source>
</reference>
<keyword evidence="10" id="KW-0449">Lipoprotein</keyword>
<feature type="region of interest" description="Disordered" evidence="14">
    <location>
        <begin position="724"/>
        <end position="758"/>
    </location>
</feature>
<feature type="compositionally biased region" description="Gly residues" evidence="14">
    <location>
        <begin position="724"/>
        <end position="734"/>
    </location>
</feature>
<evidence type="ECO:0000256" key="4">
    <source>
        <dbReference type="ARBA" id="ARBA00022692"/>
    </source>
</evidence>
<evidence type="ECO:0000256" key="2">
    <source>
        <dbReference type="ARBA" id="ARBA00004520"/>
    </source>
</evidence>
<dbReference type="EC" id="2.3.1.225" evidence="13"/>
<keyword evidence="7 12" id="KW-0040">ANK repeat</keyword>
<evidence type="ECO:0000256" key="6">
    <source>
        <dbReference type="ARBA" id="ARBA00022989"/>
    </source>
</evidence>
<feature type="transmembrane region" description="Helical" evidence="13">
    <location>
        <begin position="492"/>
        <end position="514"/>
    </location>
</feature>
<evidence type="ECO:0000256" key="13">
    <source>
        <dbReference type="RuleBase" id="RU079119"/>
    </source>
</evidence>
<dbReference type="SUPFAM" id="SSF48403">
    <property type="entry name" value="Ankyrin repeat"/>
    <property type="match status" value="1"/>
</dbReference>
<dbReference type="Pfam" id="PF12796">
    <property type="entry name" value="Ank_2"/>
    <property type="match status" value="1"/>
</dbReference>
<keyword evidence="17" id="KW-1185">Reference proteome</keyword>
<dbReference type="eggNOG" id="KOG0509">
    <property type="taxonomic scope" value="Eukaryota"/>
</dbReference>
<dbReference type="Pfam" id="PF01529">
    <property type="entry name" value="DHHC"/>
    <property type="match status" value="1"/>
</dbReference>
<evidence type="ECO:0000256" key="9">
    <source>
        <dbReference type="ARBA" id="ARBA00023139"/>
    </source>
</evidence>
<dbReference type="AlphaFoldDB" id="U1GFZ3"/>
<comment type="catalytic activity">
    <reaction evidence="11 13">
        <text>L-cysteinyl-[protein] + hexadecanoyl-CoA = S-hexadecanoyl-L-cysteinyl-[protein] + CoA</text>
        <dbReference type="Rhea" id="RHEA:36683"/>
        <dbReference type="Rhea" id="RHEA-COMP:10131"/>
        <dbReference type="Rhea" id="RHEA-COMP:11032"/>
        <dbReference type="ChEBI" id="CHEBI:29950"/>
        <dbReference type="ChEBI" id="CHEBI:57287"/>
        <dbReference type="ChEBI" id="CHEBI:57379"/>
        <dbReference type="ChEBI" id="CHEBI:74151"/>
        <dbReference type="EC" id="2.3.1.225"/>
    </reaction>
</comment>
<dbReference type="PROSITE" id="PS50216">
    <property type="entry name" value="DHHC"/>
    <property type="match status" value="1"/>
</dbReference>
<comment type="function">
    <text evidence="1">Palmitoyltransferase specific for casein kinase 1.</text>
</comment>
<feature type="domain" description="Palmitoyltransferase DHHC" evidence="15">
    <location>
        <begin position="443"/>
        <end position="581"/>
    </location>
</feature>
<dbReference type="GeneID" id="19238363"/>
<dbReference type="GO" id="GO:0031901">
    <property type="term" value="C:early endosome membrane"/>
    <property type="evidence" value="ECO:0007669"/>
    <property type="project" value="UniProtKB-SubCell"/>
</dbReference>
<evidence type="ECO:0000256" key="14">
    <source>
        <dbReference type="SAM" id="MobiDB-lite"/>
    </source>
</evidence>
<feature type="region of interest" description="Disordered" evidence="14">
    <location>
        <begin position="1"/>
        <end position="28"/>
    </location>
</feature>
<feature type="transmembrane region" description="Helical" evidence="13">
    <location>
        <begin position="327"/>
        <end position="349"/>
    </location>
</feature>